<dbReference type="InterPro" id="IPR042098">
    <property type="entry name" value="TauD-like_sf"/>
</dbReference>
<dbReference type="GO" id="GO:0016706">
    <property type="term" value="F:2-oxoglutarate-dependent dioxygenase activity"/>
    <property type="evidence" value="ECO:0007669"/>
    <property type="project" value="UniProtKB-ARBA"/>
</dbReference>
<evidence type="ECO:0000256" key="4">
    <source>
        <dbReference type="SAM" id="MobiDB-lite"/>
    </source>
</evidence>
<dbReference type="InterPro" id="IPR050411">
    <property type="entry name" value="AlphaKG_dependent_hydroxylases"/>
</dbReference>
<dbReference type="EMBL" id="PDUD01000011">
    <property type="protein sequence ID" value="PHN07235.1"/>
    <property type="molecule type" value="Genomic_DNA"/>
</dbReference>
<dbReference type="InterPro" id="IPR001969">
    <property type="entry name" value="Aspartic_peptidase_AS"/>
</dbReference>
<keyword evidence="7" id="KW-1185">Reference proteome</keyword>
<sequence>MNIDLASLPPRRTGPTTWSGPDMAARRQEWIWRLSPAEIGELEAAAEAVLDSGADLTSIRAADFVLPELAPRLLELRLELINGRGFALLRGLPVADYSYEKTAAIFYGLGTHLGNTRAQNAQGDILGHVRNLGMDSRDPNVRIYQTKERQTFHTDSCDVVGLLCLQPALSGGRSLLVSADTVFNEIRDRRPDLLKLLLEPIATDRRGEVPAGMLPYLLIPVFSYYEGRITPFYQRQYIDSAQRFPDAPRLTDRHVEALDLFDAYCNDPALHFSMMLEKGDMQFVYNHAMLHDRTGFEDAAEPEKRRHLLRLWLSTPGDRPLPPEFATRYGSVEIGNRGGVGPVVAR</sequence>
<dbReference type="PROSITE" id="PS00141">
    <property type="entry name" value="ASP_PROTEASE"/>
    <property type="match status" value="1"/>
</dbReference>
<accession>A0A2D0NFH1</accession>
<evidence type="ECO:0000313" key="6">
    <source>
        <dbReference type="EMBL" id="PHN07235.1"/>
    </source>
</evidence>
<comment type="caution">
    <text evidence="6">The sequence shown here is derived from an EMBL/GenBank/DDBJ whole genome shotgun (WGS) entry which is preliminary data.</text>
</comment>
<protein>
    <submittedName>
        <fullName evidence="6">Taurine catabolism dioxygenase TauD</fullName>
    </submittedName>
</protein>
<comment type="cofactor">
    <cofactor evidence="1">
        <name>Fe(2+)</name>
        <dbReference type="ChEBI" id="CHEBI:29033"/>
    </cofactor>
</comment>
<evidence type="ECO:0000256" key="3">
    <source>
        <dbReference type="ARBA" id="ARBA00023194"/>
    </source>
</evidence>
<keyword evidence="3" id="KW-0045">Antibiotic biosynthesis</keyword>
<feature type="region of interest" description="Disordered" evidence="4">
    <location>
        <begin position="1"/>
        <end position="21"/>
    </location>
</feature>
<evidence type="ECO:0000256" key="1">
    <source>
        <dbReference type="ARBA" id="ARBA00001954"/>
    </source>
</evidence>
<keyword evidence="6" id="KW-0223">Dioxygenase</keyword>
<gene>
    <name evidence="6" type="ORF">CRP01_07760</name>
</gene>
<evidence type="ECO:0000313" key="7">
    <source>
        <dbReference type="Proteomes" id="UP000223913"/>
    </source>
</evidence>
<dbReference type="GO" id="GO:0006508">
    <property type="term" value="P:proteolysis"/>
    <property type="evidence" value="ECO:0007669"/>
    <property type="project" value="InterPro"/>
</dbReference>
<name>A0A2D0NFH1_FLAN2</name>
<dbReference type="PANTHER" id="PTHR10696">
    <property type="entry name" value="GAMMA-BUTYROBETAINE HYDROXYLASE-RELATED"/>
    <property type="match status" value="1"/>
</dbReference>
<dbReference type="Pfam" id="PF02668">
    <property type="entry name" value="TauD"/>
    <property type="match status" value="1"/>
</dbReference>
<dbReference type="PANTHER" id="PTHR10696:SF56">
    <property type="entry name" value="TAUD_TFDA-LIKE DOMAIN-CONTAINING PROTEIN"/>
    <property type="match status" value="1"/>
</dbReference>
<dbReference type="OrthoDB" id="753054at2"/>
<dbReference type="GO" id="GO:0004190">
    <property type="term" value="F:aspartic-type endopeptidase activity"/>
    <property type="evidence" value="ECO:0007669"/>
    <property type="project" value="InterPro"/>
</dbReference>
<evidence type="ECO:0000259" key="5">
    <source>
        <dbReference type="Pfam" id="PF02668"/>
    </source>
</evidence>
<organism evidence="6 7">
    <name type="scientific">Flavilitoribacter nigricans (strain ATCC 23147 / DSM 23189 / NBRC 102662 / NCIMB 1420 / SS-2)</name>
    <name type="common">Lewinella nigricans</name>
    <dbReference type="NCBI Taxonomy" id="1122177"/>
    <lineage>
        <taxon>Bacteria</taxon>
        <taxon>Pseudomonadati</taxon>
        <taxon>Bacteroidota</taxon>
        <taxon>Saprospiria</taxon>
        <taxon>Saprospirales</taxon>
        <taxon>Lewinellaceae</taxon>
        <taxon>Flavilitoribacter</taxon>
    </lineage>
</organism>
<keyword evidence="2" id="KW-0560">Oxidoreductase</keyword>
<dbReference type="RefSeq" id="WP_099149451.1">
    <property type="nucleotide sequence ID" value="NZ_PDUD01000011.1"/>
</dbReference>
<evidence type="ECO:0000256" key="2">
    <source>
        <dbReference type="ARBA" id="ARBA00023002"/>
    </source>
</evidence>
<dbReference type="SUPFAM" id="SSF51197">
    <property type="entry name" value="Clavaminate synthase-like"/>
    <property type="match status" value="1"/>
</dbReference>
<dbReference type="Proteomes" id="UP000223913">
    <property type="component" value="Unassembled WGS sequence"/>
</dbReference>
<dbReference type="AlphaFoldDB" id="A0A2D0NFH1"/>
<dbReference type="GO" id="GO:0017000">
    <property type="term" value="P:antibiotic biosynthetic process"/>
    <property type="evidence" value="ECO:0007669"/>
    <property type="project" value="UniProtKB-KW"/>
</dbReference>
<proteinExistence type="predicted"/>
<feature type="domain" description="TauD/TfdA-like" evidence="5">
    <location>
        <begin position="55"/>
        <end position="312"/>
    </location>
</feature>
<dbReference type="Gene3D" id="3.60.130.10">
    <property type="entry name" value="Clavaminate synthase-like"/>
    <property type="match status" value="1"/>
</dbReference>
<dbReference type="InterPro" id="IPR003819">
    <property type="entry name" value="TauD/TfdA-like"/>
</dbReference>
<reference evidence="6 7" key="1">
    <citation type="submission" date="2017-10" db="EMBL/GenBank/DDBJ databases">
        <title>The draft genome sequence of Lewinella nigricans NBRC 102662.</title>
        <authorList>
            <person name="Wang K."/>
        </authorList>
    </citation>
    <scope>NUCLEOTIDE SEQUENCE [LARGE SCALE GENOMIC DNA]</scope>
    <source>
        <strain evidence="6 7">NBRC 102662</strain>
    </source>
</reference>